<dbReference type="EMBL" id="KV453841">
    <property type="protein sequence ID" value="ODV92796.1"/>
    <property type="molecule type" value="Genomic_DNA"/>
</dbReference>
<gene>
    <name evidence="2" type="ORF">CANCADRAFT_93472</name>
</gene>
<dbReference type="Proteomes" id="UP000095023">
    <property type="component" value="Unassembled WGS sequence"/>
</dbReference>
<dbReference type="OrthoDB" id="5330253at2759"/>
<dbReference type="AlphaFoldDB" id="A0A1E4TM05"/>
<name>A0A1E4TM05_9ASCO</name>
<evidence type="ECO:0000256" key="1">
    <source>
        <dbReference type="SAM" id="MobiDB-lite"/>
    </source>
</evidence>
<organism evidence="2 3">
    <name type="scientific">Tortispora caseinolytica NRRL Y-17796</name>
    <dbReference type="NCBI Taxonomy" id="767744"/>
    <lineage>
        <taxon>Eukaryota</taxon>
        <taxon>Fungi</taxon>
        <taxon>Dikarya</taxon>
        <taxon>Ascomycota</taxon>
        <taxon>Saccharomycotina</taxon>
        <taxon>Trigonopsidomycetes</taxon>
        <taxon>Trigonopsidales</taxon>
        <taxon>Trigonopsidaceae</taxon>
        <taxon>Tortispora</taxon>
    </lineage>
</organism>
<dbReference type="PANTHER" id="PTHR28186:SF1">
    <property type="entry name" value="MEIOTICALLY UP-REGULATED GENE 9 PROTEIN"/>
    <property type="match status" value="1"/>
</dbReference>
<dbReference type="Pfam" id="PF10295">
    <property type="entry name" value="DUF2406"/>
    <property type="match status" value="1"/>
</dbReference>
<dbReference type="PANTHER" id="PTHR28186">
    <property type="entry name" value="MEIOTICALLY UP-REGULATED GENE 9 PROTEIN"/>
    <property type="match status" value="1"/>
</dbReference>
<accession>A0A1E4TM05</accession>
<feature type="region of interest" description="Disordered" evidence="1">
    <location>
        <begin position="40"/>
        <end position="82"/>
    </location>
</feature>
<evidence type="ECO:0000313" key="3">
    <source>
        <dbReference type="Proteomes" id="UP000095023"/>
    </source>
</evidence>
<protein>
    <submittedName>
        <fullName evidence="2">Uncharacterized protein</fullName>
    </submittedName>
</protein>
<dbReference type="InterPro" id="IPR018809">
    <property type="entry name" value="DUF2406"/>
</dbReference>
<feature type="compositionally biased region" description="Basic and acidic residues" evidence="1">
    <location>
        <begin position="8"/>
        <end position="26"/>
    </location>
</feature>
<reference evidence="3" key="1">
    <citation type="submission" date="2016-02" db="EMBL/GenBank/DDBJ databases">
        <title>Comparative genomics of biotechnologically important yeasts.</title>
        <authorList>
            <consortium name="DOE Joint Genome Institute"/>
            <person name="Riley R."/>
            <person name="Haridas S."/>
            <person name="Wolfe K.H."/>
            <person name="Lopes M.R."/>
            <person name="Hittinger C.T."/>
            <person name="Goker M."/>
            <person name="Salamov A."/>
            <person name="Wisecaver J."/>
            <person name="Long T.M."/>
            <person name="Aerts A.L."/>
            <person name="Barry K."/>
            <person name="Choi C."/>
            <person name="Clum A."/>
            <person name="Coughlan A.Y."/>
            <person name="Deshpande S."/>
            <person name="Douglass A.P."/>
            <person name="Hanson S.J."/>
            <person name="Klenk H.-P."/>
            <person name="Labutti K."/>
            <person name="Lapidus A."/>
            <person name="Lindquist E."/>
            <person name="Lipzen A."/>
            <person name="Meier-Kolthoff J.P."/>
            <person name="Ohm R.A."/>
            <person name="Otillar R.P."/>
            <person name="Pangilinan J."/>
            <person name="Peng Y."/>
            <person name="Rokas A."/>
            <person name="Rosa C.A."/>
            <person name="Scheuner C."/>
            <person name="Sibirny A.A."/>
            <person name="Slot J.C."/>
            <person name="Stielow J.B."/>
            <person name="Sun H."/>
            <person name="Kurtzman C.P."/>
            <person name="Blackwell M."/>
            <person name="Jeffries T.W."/>
            <person name="Grigoriev I.V."/>
        </authorList>
    </citation>
    <scope>NUCLEOTIDE SEQUENCE [LARGE SCALE GENOMIC DNA]</scope>
    <source>
        <strain evidence="3">NRRL Y-17796</strain>
    </source>
</reference>
<proteinExistence type="predicted"/>
<feature type="region of interest" description="Disordered" evidence="1">
    <location>
        <begin position="1"/>
        <end position="26"/>
    </location>
</feature>
<evidence type="ECO:0000313" key="2">
    <source>
        <dbReference type="EMBL" id="ODV92796.1"/>
    </source>
</evidence>
<keyword evidence="3" id="KW-1185">Reference proteome</keyword>
<sequence length="208" mass="23861">MGIFGRRKSAEPKPHSNHPEYHLKEDISNVRVLNAVNEAQPYEVNSGHSEGTLSPDMVSRDLTGKPIANPDHTNPTRARDERPLATIRGFEYCATGDPSYLDQMQREGYNWHDRRYTQESDFDWKTRNYRVHHAAQYDEYGRPIESDPYSYQYGNNRTVVPPREPERKIISLGNSGASNSYATDDTAIKLNESKGKEKKKKKKLFGKS</sequence>